<comment type="caution">
    <text evidence="1">The sequence shown here is derived from an EMBL/GenBank/DDBJ whole genome shotgun (WGS) entry which is preliminary data.</text>
</comment>
<evidence type="ECO:0000313" key="2">
    <source>
        <dbReference type="Proteomes" id="UP000320176"/>
    </source>
</evidence>
<gene>
    <name evidence="1" type="ORF">Pla52n_22900</name>
</gene>
<dbReference type="EMBL" id="SJPN01000003">
    <property type="protein sequence ID" value="TWU04251.1"/>
    <property type="molecule type" value="Genomic_DNA"/>
</dbReference>
<name>A0A5C6AXP8_9BACT</name>
<dbReference type="Proteomes" id="UP000320176">
    <property type="component" value="Unassembled WGS sequence"/>
</dbReference>
<proteinExistence type="predicted"/>
<dbReference type="AlphaFoldDB" id="A0A5C6AXP8"/>
<reference evidence="1 2" key="1">
    <citation type="submission" date="2019-02" db="EMBL/GenBank/DDBJ databases">
        <title>Deep-cultivation of Planctomycetes and their phenomic and genomic characterization uncovers novel biology.</title>
        <authorList>
            <person name="Wiegand S."/>
            <person name="Jogler M."/>
            <person name="Boedeker C."/>
            <person name="Pinto D."/>
            <person name="Vollmers J."/>
            <person name="Rivas-Marin E."/>
            <person name="Kohn T."/>
            <person name="Peeters S.H."/>
            <person name="Heuer A."/>
            <person name="Rast P."/>
            <person name="Oberbeckmann S."/>
            <person name="Bunk B."/>
            <person name="Jeske O."/>
            <person name="Meyerdierks A."/>
            <person name="Storesund J.E."/>
            <person name="Kallscheuer N."/>
            <person name="Luecker S."/>
            <person name="Lage O.M."/>
            <person name="Pohl T."/>
            <person name="Merkel B.J."/>
            <person name="Hornburger P."/>
            <person name="Mueller R.-W."/>
            <person name="Bruemmer F."/>
            <person name="Labrenz M."/>
            <person name="Spormann A.M."/>
            <person name="Op Den Camp H."/>
            <person name="Overmann J."/>
            <person name="Amann R."/>
            <person name="Jetten M.S.M."/>
            <person name="Mascher T."/>
            <person name="Medema M.H."/>
            <person name="Devos D.P."/>
            <person name="Kaster A.-K."/>
            <person name="Ovreas L."/>
            <person name="Rohde M."/>
            <person name="Galperin M.Y."/>
            <person name="Jogler C."/>
        </authorList>
    </citation>
    <scope>NUCLEOTIDE SEQUENCE [LARGE SCALE GENOMIC DNA]</scope>
    <source>
        <strain evidence="1 2">Pla52n</strain>
    </source>
</reference>
<keyword evidence="2" id="KW-1185">Reference proteome</keyword>
<protein>
    <submittedName>
        <fullName evidence="1">Uncharacterized protein</fullName>
    </submittedName>
</protein>
<evidence type="ECO:0000313" key="1">
    <source>
        <dbReference type="EMBL" id="TWU04251.1"/>
    </source>
</evidence>
<organism evidence="1 2">
    <name type="scientific">Stieleria varia</name>
    <dbReference type="NCBI Taxonomy" id="2528005"/>
    <lineage>
        <taxon>Bacteria</taxon>
        <taxon>Pseudomonadati</taxon>
        <taxon>Planctomycetota</taxon>
        <taxon>Planctomycetia</taxon>
        <taxon>Pirellulales</taxon>
        <taxon>Pirellulaceae</taxon>
        <taxon>Stieleria</taxon>
    </lineage>
</organism>
<sequence>MISMAEKRRPLFAMRFSTGSLMARCCPVSLLVLAIFVTNAPGQDLPADFKSDVLEWLDELDAPSLSVRKEAEQKLIEAGPAAFEFLPEEKAGLSIEAAERLKRVRSKLLAARVTEESSDITVRLTDVTNLAEALEAISRDSGIEFEGGDNDTIAIQSVSTPLPFWHAVDLVLDQADLDINFYSGETGTLALVERAEDRPSRVDSAAYSGVYRIEPTAVSSRRVLNQPDQSALNISLEIAWEPRLTPIGLTIPIDQLSGTLDNGQPLKPQESGGTVDIAANSDLAFSEFYLPMQLPADQPGKIESLSGVIESLLPGKTKDFELALSDPGSENKIDSMTVKLEDVRKNGAIYEVRLGIVLADADRSLESHRQWIFQNKVFVMDEAGNRSEHLGYELYRQTEDSIGIAYLFDIGSLGKSKVIYQSPTSVIKNEVPFVLQDIPLP</sequence>
<accession>A0A5C6AXP8</accession>